<evidence type="ECO:0000313" key="2">
    <source>
        <dbReference type="EMBL" id="PJG82785.1"/>
    </source>
</evidence>
<dbReference type="Proteomes" id="UP000230282">
    <property type="component" value="Unassembled WGS sequence"/>
</dbReference>
<reference evidence="2 3" key="1">
    <citation type="submission" date="2017-11" db="EMBL/GenBank/DDBJ databases">
        <title>Reclassification of Bisgaard taxon 5 as Caviibacterium pharyngocola gen. nov., sp. nov.</title>
        <authorList>
            <person name="Christensen H."/>
        </authorList>
    </citation>
    <scope>NUCLEOTIDE SEQUENCE [LARGE SCALE GENOMIC DNA]</scope>
    <source>
        <strain evidence="2 3">7_3</strain>
    </source>
</reference>
<evidence type="ECO:0000313" key="3">
    <source>
        <dbReference type="Proteomes" id="UP000230282"/>
    </source>
</evidence>
<dbReference type="EMBL" id="PHGZ01000014">
    <property type="protein sequence ID" value="PJG82785.1"/>
    <property type="molecule type" value="Genomic_DNA"/>
</dbReference>
<accession>A0A2M8RV81</accession>
<feature type="transmembrane region" description="Helical" evidence="1">
    <location>
        <begin position="85"/>
        <end position="105"/>
    </location>
</feature>
<keyword evidence="1" id="KW-0812">Transmembrane</keyword>
<dbReference type="AlphaFoldDB" id="A0A2M8RV81"/>
<dbReference type="OrthoDB" id="5690255at2"/>
<feature type="transmembrane region" description="Helical" evidence="1">
    <location>
        <begin position="55"/>
        <end position="73"/>
    </location>
</feature>
<keyword evidence="3" id="KW-1185">Reference proteome</keyword>
<name>A0A2M8RV81_9PAST</name>
<organism evidence="2 3">
    <name type="scientific">Caviibacterium pharyngocola</name>
    <dbReference type="NCBI Taxonomy" id="28159"/>
    <lineage>
        <taxon>Bacteria</taxon>
        <taxon>Pseudomonadati</taxon>
        <taxon>Pseudomonadota</taxon>
        <taxon>Gammaproteobacteria</taxon>
        <taxon>Pasteurellales</taxon>
        <taxon>Pasteurellaceae</taxon>
        <taxon>Caviibacterium</taxon>
    </lineage>
</organism>
<evidence type="ECO:0008006" key="4">
    <source>
        <dbReference type="Google" id="ProtNLM"/>
    </source>
</evidence>
<evidence type="ECO:0000256" key="1">
    <source>
        <dbReference type="SAM" id="Phobius"/>
    </source>
</evidence>
<keyword evidence="1" id="KW-0472">Membrane</keyword>
<gene>
    <name evidence="2" type="ORF">CVP04_07425</name>
</gene>
<keyword evidence="1" id="KW-1133">Transmembrane helix</keyword>
<dbReference type="RefSeq" id="WP_100296884.1">
    <property type="nucleotide sequence ID" value="NZ_PHGZ01000014.1"/>
</dbReference>
<comment type="caution">
    <text evidence="2">The sequence shown here is derived from an EMBL/GenBank/DDBJ whole genome shotgun (WGS) entry which is preliminary data.</text>
</comment>
<protein>
    <recommendedName>
        <fullName evidence="4">Hemophilus-specific protein</fullName>
    </recommendedName>
</protein>
<proteinExistence type="predicted"/>
<sequence length="106" mass="12027">MKPVKSIHNARWLKNALWIVGIVISVVLATVFFGYIAVTFFPSVNLQHWFQQTKFVWILVRLGIYCIVGGLVYTIHRHQPVSGKAIGLLVFGISLFEILNILYIIG</sequence>
<feature type="transmembrane region" description="Helical" evidence="1">
    <location>
        <begin position="12"/>
        <end position="35"/>
    </location>
</feature>